<dbReference type="Pfam" id="PF01076">
    <property type="entry name" value="Mob_Pre"/>
    <property type="match status" value="1"/>
</dbReference>
<organism evidence="3 4">
    <name type="scientific">Streptococcus mitis</name>
    <dbReference type="NCBI Taxonomy" id="28037"/>
    <lineage>
        <taxon>Bacteria</taxon>
        <taxon>Bacillati</taxon>
        <taxon>Bacillota</taxon>
        <taxon>Bacilli</taxon>
        <taxon>Lactobacillales</taxon>
        <taxon>Streptococcaceae</taxon>
        <taxon>Streptococcus</taxon>
        <taxon>Streptococcus mitis group</taxon>
    </lineage>
</organism>
<dbReference type="Proteomes" id="UP000193388">
    <property type="component" value="Unassembled WGS sequence"/>
</dbReference>
<evidence type="ECO:0008006" key="5">
    <source>
        <dbReference type="Google" id="ProtNLM"/>
    </source>
</evidence>
<keyword evidence="2" id="KW-0175">Coiled coil</keyword>
<proteinExistence type="inferred from homology"/>
<comment type="caution">
    <text evidence="3">The sequence shown here is derived from an EMBL/GenBank/DDBJ whole genome shotgun (WGS) entry which is preliminary data.</text>
</comment>
<sequence>MAHLTKYTRAQLPHLLKHDSRARDSNGQYIKFGNQEIDTDRTYLNYNLHERNDGLSDYEYIKMRGLQYLAKNVVKRDNINWAGSWVLTLPEQMKDKSLEEQKRFFQAAHDFMAERYGFDNIVSAYVHNDESTPHMHVKITPVIYDKKKGKYRHSAKDMFDKKDLAFFHQHLSERMIKEFGYDVGIIGDSVDKAKDERLPNRSIAELKADNKKLNQLKNKALDEVDRLLKQNERLLEQNTKLKESNLMLKHEMDNTSLVDGAKKVLAKKTVDRAMELAEGLTKARTHELEMKETKALSENFDFSQRLYKAVQSNRKLKESNLDLQQKVDILEGKLAQGTQYLNEEIRQLREENKLLHKAVRTLQRAFDRVETFIKNLDNEKSWWGKFKNLFKNSNPTQYNDFQDLRHSKDFHAYEKESSLDLER</sequence>
<dbReference type="RefSeq" id="WP_084928049.1">
    <property type="nucleotide sequence ID" value="NZ_NCVM01000015.1"/>
</dbReference>
<evidence type="ECO:0000256" key="2">
    <source>
        <dbReference type="SAM" id="Coils"/>
    </source>
</evidence>
<dbReference type="GO" id="GO:0003677">
    <property type="term" value="F:DNA binding"/>
    <property type="evidence" value="ECO:0007669"/>
    <property type="project" value="InterPro"/>
</dbReference>
<dbReference type="NCBIfam" id="NF041497">
    <property type="entry name" value="MobV"/>
    <property type="match status" value="1"/>
</dbReference>
<evidence type="ECO:0000256" key="1">
    <source>
        <dbReference type="ARBA" id="ARBA00010657"/>
    </source>
</evidence>
<dbReference type="InterPro" id="IPR001668">
    <property type="entry name" value="Mob_Pre"/>
</dbReference>
<name>A0A1X1L0J2_STRMT</name>
<comment type="similarity">
    <text evidence="1">Belongs to the plasmid mobilization pre family.</text>
</comment>
<dbReference type="CDD" id="cd17242">
    <property type="entry name" value="MobM_relaxase"/>
    <property type="match status" value="1"/>
</dbReference>
<dbReference type="AlphaFoldDB" id="A0A1X1L0J2"/>
<dbReference type="Gene3D" id="3.30.930.30">
    <property type="match status" value="1"/>
</dbReference>
<accession>A0A1X1L0J2</accession>
<gene>
    <name evidence="3" type="ORF">B7693_00115</name>
</gene>
<protein>
    <recommendedName>
        <fullName evidence="5">Plasmid recombination enzyme</fullName>
    </recommendedName>
</protein>
<reference evidence="3 4" key="1">
    <citation type="journal article" date="2016" name="Eur. J. Clin. Microbiol. Infect. Dis.">
        <title>Whole genome sequencing as a tool for phylogenetic analysis of clinical strains of Mitis group streptococci.</title>
        <authorList>
            <person name="Rasmussen L.H."/>
            <person name="Dargis R."/>
            <person name="Hojholt K."/>
            <person name="Christensen J.J."/>
            <person name="Skovgaard O."/>
            <person name="Justesen U.S."/>
            <person name="Rosenvinge F.S."/>
            <person name="Moser C."/>
            <person name="Lukjancenko O."/>
            <person name="Rasmussen S."/>
            <person name="Nielsen X.C."/>
        </authorList>
    </citation>
    <scope>NUCLEOTIDE SEQUENCE [LARGE SCALE GENOMIC DNA]</scope>
    <source>
        <strain evidence="3 4">B_5756_13</strain>
    </source>
</reference>
<dbReference type="EMBL" id="NCVM01000015">
    <property type="protein sequence ID" value="ORP05120.1"/>
    <property type="molecule type" value="Genomic_DNA"/>
</dbReference>
<dbReference type="GO" id="GO:0006310">
    <property type="term" value="P:DNA recombination"/>
    <property type="evidence" value="ECO:0007669"/>
    <property type="project" value="InterPro"/>
</dbReference>
<feature type="coiled-coil region" evidence="2">
    <location>
        <begin position="313"/>
        <end position="365"/>
    </location>
</feature>
<evidence type="ECO:0000313" key="3">
    <source>
        <dbReference type="EMBL" id="ORP05120.1"/>
    </source>
</evidence>
<evidence type="ECO:0000313" key="4">
    <source>
        <dbReference type="Proteomes" id="UP000193388"/>
    </source>
</evidence>
<feature type="coiled-coil region" evidence="2">
    <location>
        <begin position="203"/>
        <end position="251"/>
    </location>
</feature>